<dbReference type="Proteomes" id="UP000678393">
    <property type="component" value="Unassembled WGS sequence"/>
</dbReference>
<keyword evidence="9 10" id="KW-0472">Membrane</keyword>
<evidence type="ECO:0000256" key="1">
    <source>
        <dbReference type="ARBA" id="ARBA00004323"/>
    </source>
</evidence>
<dbReference type="AlphaFoldDB" id="A0A8S3Z992"/>
<keyword evidence="5 10" id="KW-0812">Transmembrane</keyword>
<comment type="subcellular location">
    <subcellularLocation>
        <location evidence="1 10">Golgi apparatus membrane</location>
        <topology evidence="1 10">Single-pass type II membrane protein</topology>
    </subcellularLocation>
</comment>
<comment type="similarity">
    <text evidence="2 10">Belongs to the glycosyltransferase 31 family.</text>
</comment>
<evidence type="ECO:0000313" key="12">
    <source>
        <dbReference type="Proteomes" id="UP000678393"/>
    </source>
</evidence>
<dbReference type="EC" id="2.4.1.-" evidence="10"/>
<dbReference type="EMBL" id="CAJHNH020002259">
    <property type="protein sequence ID" value="CAG5126127.1"/>
    <property type="molecule type" value="Genomic_DNA"/>
</dbReference>
<evidence type="ECO:0000256" key="9">
    <source>
        <dbReference type="ARBA" id="ARBA00023136"/>
    </source>
</evidence>
<dbReference type="GO" id="GO:0016758">
    <property type="term" value="F:hexosyltransferase activity"/>
    <property type="evidence" value="ECO:0007669"/>
    <property type="project" value="InterPro"/>
</dbReference>
<accession>A0A8S3Z992</accession>
<feature type="transmembrane region" description="Helical" evidence="10">
    <location>
        <begin position="21"/>
        <end position="44"/>
    </location>
</feature>
<evidence type="ECO:0000256" key="6">
    <source>
        <dbReference type="ARBA" id="ARBA00022968"/>
    </source>
</evidence>
<dbReference type="PANTHER" id="PTHR11214:SF3">
    <property type="entry name" value="BETA-1,3-GALACTOSYLTRANSFERASE 6"/>
    <property type="match status" value="1"/>
</dbReference>
<reference evidence="11" key="1">
    <citation type="submission" date="2021-04" db="EMBL/GenBank/DDBJ databases">
        <authorList>
            <consortium name="Molecular Ecology Group"/>
        </authorList>
    </citation>
    <scope>NUCLEOTIDE SEQUENCE</scope>
</reference>
<dbReference type="PANTHER" id="PTHR11214">
    <property type="entry name" value="BETA-1,3-N-ACETYLGLUCOSAMINYLTRANSFERASE"/>
    <property type="match status" value="1"/>
</dbReference>
<dbReference type="InterPro" id="IPR002659">
    <property type="entry name" value="Glyco_trans_31"/>
</dbReference>
<evidence type="ECO:0000256" key="10">
    <source>
        <dbReference type="RuleBase" id="RU363063"/>
    </source>
</evidence>
<protein>
    <recommendedName>
        <fullName evidence="10">Hexosyltransferase</fullName>
        <ecNumber evidence="10">2.4.1.-</ecNumber>
    </recommendedName>
</protein>
<name>A0A8S3Z992_9EUPU</name>
<keyword evidence="3 10" id="KW-0328">Glycosyltransferase</keyword>
<gene>
    <name evidence="11" type="ORF">CUNI_LOCUS11685</name>
</gene>
<evidence type="ECO:0000256" key="7">
    <source>
        <dbReference type="ARBA" id="ARBA00022989"/>
    </source>
</evidence>
<dbReference type="GO" id="GO:0006493">
    <property type="term" value="P:protein O-linked glycosylation"/>
    <property type="evidence" value="ECO:0007669"/>
    <property type="project" value="TreeGrafter"/>
</dbReference>
<proteinExistence type="inferred from homology"/>
<keyword evidence="7 10" id="KW-1133">Transmembrane helix</keyword>
<evidence type="ECO:0000256" key="8">
    <source>
        <dbReference type="ARBA" id="ARBA00023034"/>
    </source>
</evidence>
<keyword evidence="12" id="KW-1185">Reference proteome</keyword>
<organism evidence="11 12">
    <name type="scientific">Candidula unifasciata</name>
    <dbReference type="NCBI Taxonomy" id="100452"/>
    <lineage>
        <taxon>Eukaryota</taxon>
        <taxon>Metazoa</taxon>
        <taxon>Spiralia</taxon>
        <taxon>Lophotrochozoa</taxon>
        <taxon>Mollusca</taxon>
        <taxon>Gastropoda</taxon>
        <taxon>Heterobranchia</taxon>
        <taxon>Euthyneura</taxon>
        <taxon>Panpulmonata</taxon>
        <taxon>Eupulmonata</taxon>
        <taxon>Stylommatophora</taxon>
        <taxon>Helicina</taxon>
        <taxon>Helicoidea</taxon>
        <taxon>Geomitridae</taxon>
        <taxon>Candidula</taxon>
    </lineage>
</organism>
<evidence type="ECO:0000256" key="5">
    <source>
        <dbReference type="ARBA" id="ARBA00022692"/>
    </source>
</evidence>
<evidence type="ECO:0000256" key="3">
    <source>
        <dbReference type="ARBA" id="ARBA00022676"/>
    </source>
</evidence>
<sequence>MSVQEIIMVCITYRTFLPFRILFIIHQFIVASCLCVCSCVYVCVPSDELTEITMNTNDECGNSSIDAVVVVHTSADHFKRRERFRMAYSNYSNTKPYRLKVVFLIGSVLDANLQIQLERENMMYGDTVVGSFLDTYQNLTLKAVMGFRWLASTCPNVKLLIKLDDDVFIDVRKFFTNYWEKVASNNKKRTIHCLVWHNARVGRTGKWKVEKGLFANASYPFPYCAGFLTLVTPDLIEPMYTYGKSIDFFWIDDVFLYGMIPSVIQGVNFVQLGHNPRVMTQNYKEYKQCRESKGVDKCPLWATLTNGEDEIDQEFAIISAPKPVFDKTVTTKKQYSKDNKQTGLIITSNLSPVNTQQKNLPSINKVFVKIKQV</sequence>
<dbReference type="GO" id="GO:0000139">
    <property type="term" value="C:Golgi membrane"/>
    <property type="evidence" value="ECO:0007669"/>
    <property type="project" value="UniProtKB-SubCell"/>
</dbReference>
<keyword evidence="4" id="KW-0808">Transferase</keyword>
<dbReference type="OrthoDB" id="6110100at2759"/>
<dbReference type="Pfam" id="PF01762">
    <property type="entry name" value="Galactosyl_T"/>
    <property type="match status" value="1"/>
</dbReference>
<evidence type="ECO:0000313" key="11">
    <source>
        <dbReference type="EMBL" id="CAG5126127.1"/>
    </source>
</evidence>
<evidence type="ECO:0000256" key="2">
    <source>
        <dbReference type="ARBA" id="ARBA00008661"/>
    </source>
</evidence>
<keyword evidence="8 10" id="KW-0333">Golgi apparatus</keyword>
<keyword evidence="6 10" id="KW-0735">Signal-anchor</keyword>
<comment type="caution">
    <text evidence="11">The sequence shown here is derived from an EMBL/GenBank/DDBJ whole genome shotgun (WGS) entry which is preliminary data.</text>
</comment>
<evidence type="ECO:0000256" key="4">
    <source>
        <dbReference type="ARBA" id="ARBA00022679"/>
    </source>
</evidence>